<gene>
    <name evidence="3" type="ORF">KK1_019584</name>
</gene>
<keyword evidence="3" id="KW-0346">Stress response</keyword>
<dbReference type="GO" id="GO:0005524">
    <property type="term" value="F:ATP binding"/>
    <property type="evidence" value="ECO:0007669"/>
    <property type="project" value="UniProtKB-KW"/>
</dbReference>
<proteinExistence type="predicted"/>
<protein>
    <submittedName>
        <fullName evidence="3">Heat shock cognate 70 kDa protein 1</fullName>
    </submittedName>
</protein>
<reference evidence="3 4" key="1">
    <citation type="journal article" date="2012" name="Nat. Biotechnol.">
        <title>Draft genome sequence of pigeonpea (Cajanus cajan), an orphan legume crop of resource-poor farmers.</title>
        <authorList>
            <person name="Varshney R.K."/>
            <person name="Chen W."/>
            <person name="Li Y."/>
            <person name="Bharti A.K."/>
            <person name="Saxena R.K."/>
            <person name="Schlueter J.A."/>
            <person name="Donoghue M.T."/>
            <person name="Azam S."/>
            <person name="Fan G."/>
            <person name="Whaley A.M."/>
            <person name="Farmer A.D."/>
            <person name="Sheridan J."/>
            <person name="Iwata A."/>
            <person name="Tuteja R."/>
            <person name="Penmetsa R.V."/>
            <person name="Wu W."/>
            <person name="Upadhyaya H.D."/>
            <person name="Yang S.P."/>
            <person name="Shah T."/>
            <person name="Saxena K.B."/>
            <person name="Michael T."/>
            <person name="McCombie W.R."/>
            <person name="Yang B."/>
            <person name="Zhang G."/>
            <person name="Yang H."/>
            <person name="Wang J."/>
            <person name="Spillane C."/>
            <person name="Cook D.R."/>
            <person name="May G.D."/>
            <person name="Xu X."/>
            <person name="Jackson S.A."/>
        </authorList>
    </citation>
    <scope>NUCLEOTIDE SEQUENCE [LARGE SCALE GENOMIC DNA]</scope>
    <source>
        <strain evidence="4">cv. Asha</strain>
    </source>
</reference>
<dbReference type="AlphaFoldDB" id="A0A151TD29"/>
<dbReference type="OMA" id="MFQPAMA"/>
<dbReference type="GO" id="GO:0140662">
    <property type="term" value="F:ATP-dependent protein folding chaperone"/>
    <property type="evidence" value="ECO:0007669"/>
    <property type="project" value="InterPro"/>
</dbReference>
<dbReference type="Gramene" id="C.cajan_19031.t">
    <property type="protein sequence ID" value="C.cajan_19031.t.cds1"/>
    <property type="gene ID" value="C.cajan_19031"/>
</dbReference>
<keyword evidence="4" id="KW-1185">Reference proteome</keyword>
<dbReference type="InterPro" id="IPR029048">
    <property type="entry name" value="HSP70_C_sf"/>
</dbReference>
<evidence type="ECO:0000313" key="3">
    <source>
        <dbReference type="EMBL" id="KYP64970.1"/>
    </source>
</evidence>
<dbReference type="STRING" id="3821.A0A151TD29"/>
<dbReference type="Pfam" id="PF00012">
    <property type="entry name" value="HSP70"/>
    <property type="match status" value="1"/>
</dbReference>
<keyword evidence="1" id="KW-0547">Nucleotide-binding</keyword>
<keyword evidence="2" id="KW-0067">ATP-binding</keyword>
<dbReference type="Gene3D" id="1.20.1270.10">
    <property type="match status" value="1"/>
</dbReference>
<sequence length="94" mass="11027">MIQEAEIYKAEDNKFLKKAKTRNDLDYCVYKIRNVLKKEDINSMLCSQEKEDISSAINKATDLLDENYEQDDISMFEDCLKDLEIFFGRLKAMG</sequence>
<dbReference type="EMBL" id="CM003609">
    <property type="protein sequence ID" value="KYP64970.1"/>
    <property type="molecule type" value="Genomic_DNA"/>
</dbReference>
<dbReference type="SUPFAM" id="SSF100934">
    <property type="entry name" value="Heat shock protein 70kD (HSP70), C-terminal subdomain"/>
    <property type="match status" value="1"/>
</dbReference>
<dbReference type="Proteomes" id="UP000075243">
    <property type="component" value="Chromosome 7"/>
</dbReference>
<dbReference type="InterPro" id="IPR013126">
    <property type="entry name" value="Hsp_70_fam"/>
</dbReference>
<evidence type="ECO:0000256" key="1">
    <source>
        <dbReference type="ARBA" id="ARBA00022741"/>
    </source>
</evidence>
<name>A0A151TD29_CAJCA</name>
<evidence type="ECO:0000256" key="2">
    <source>
        <dbReference type="ARBA" id="ARBA00022840"/>
    </source>
</evidence>
<evidence type="ECO:0000313" key="4">
    <source>
        <dbReference type="Proteomes" id="UP000075243"/>
    </source>
</evidence>
<organism evidence="3 4">
    <name type="scientific">Cajanus cajan</name>
    <name type="common">Pigeon pea</name>
    <name type="synonym">Cajanus indicus</name>
    <dbReference type="NCBI Taxonomy" id="3821"/>
    <lineage>
        <taxon>Eukaryota</taxon>
        <taxon>Viridiplantae</taxon>
        <taxon>Streptophyta</taxon>
        <taxon>Embryophyta</taxon>
        <taxon>Tracheophyta</taxon>
        <taxon>Spermatophyta</taxon>
        <taxon>Magnoliopsida</taxon>
        <taxon>eudicotyledons</taxon>
        <taxon>Gunneridae</taxon>
        <taxon>Pentapetalae</taxon>
        <taxon>rosids</taxon>
        <taxon>fabids</taxon>
        <taxon>Fabales</taxon>
        <taxon>Fabaceae</taxon>
        <taxon>Papilionoideae</taxon>
        <taxon>50 kb inversion clade</taxon>
        <taxon>NPAAA clade</taxon>
        <taxon>indigoferoid/millettioid clade</taxon>
        <taxon>Phaseoleae</taxon>
        <taxon>Cajanus</taxon>
    </lineage>
</organism>
<accession>A0A151TD29</accession>